<dbReference type="EMBL" id="CP013118">
    <property type="protein sequence ID" value="ALO15663.1"/>
    <property type="molecule type" value="Genomic_DNA"/>
</dbReference>
<dbReference type="Gene3D" id="1.10.10.1320">
    <property type="entry name" value="Anti-sigma factor, zinc-finger domain"/>
    <property type="match status" value="1"/>
</dbReference>
<name>A0A0S2I014_9BACT</name>
<dbReference type="InterPro" id="IPR011989">
    <property type="entry name" value="ARM-like"/>
</dbReference>
<dbReference type="InterPro" id="IPR027383">
    <property type="entry name" value="Znf_put"/>
</dbReference>
<keyword evidence="2" id="KW-1133">Transmembrane helix</keyword>
<dbReference type="Pfam" id="PF13490">
    <property type="entry name" value="zf-HC2"/>
    <property type="match status" value="1"/>
</dbReference>
<dbReference type="SUPFAM" id="SSF48371">
    <property type="entry name" value="ARM repeat"/>
    <property type="match status" value="1"/>
</dbReference>
<dbReference type="AlphaFoldDB" id="A0A0S2I014"/>
<evidence type="ECO:0000259" key="3">
    <source>
        <dbReference type="Pfam" id="PF13490"/>
    </source>
</evidence>
<sequence length="260" mass="29582">MNCEKVTCHLVDYLTGDLDDRTKKAINVHLSKCEACKIALDETRIMLDKIDEAPSYQPPDSLRSDFYQMLQQEKQQVSTHEQKRQYSLKQVWSLAAQVVLLVGVGIAIGWFLKSKSGEQQQLAHLNQRVEELNRRVQYVSLDKPTASQRIKAINQINTEAAPNEKMLDVLINTMNNDENTNVRMAAIYALSQYKNQSKVRKALIASLEQQTDPILQITLINLLVTFKEPEVKPALEDIIHKDQINNEVKKQAQQGLSVAL</sequence>
<evidence type="ECO:0000256" key="2">
    <source>
        <dbReference type="SAM" id="Phobius"/>
    </source>
</evidence>
<dbReference type="STRING" id="1307839.L21SP5_02024"/>
<dbReference type="Pfam" id="PF13646">
    <property type="entry name" value="HEAT_2"/>
    <property type="match status" value="1"/>
</dbReference>
<organism evidence="4 5">
    <name type="scientific">Salinivirga cyanobacteriivorans</name>
    <dbReference type="NCBI Taxonomy" id="1307839"/>
    <lineage>
        <taxon>Bacteria</taxon>
        <taxon>Pseudomonadati</taxon>
        <taxon>Bacteroidota</taxon>
        <taxon>Bacteroidia</taxon>
        <taxon>Bacteroidales</taxon>
        <taxon>Salinivirgaceae</taxon>
        <taxon>Salinivirga</taxon>
    </lineage>
</organism>
<proteinExistence type="predicted"/>
<feature type="transmembrane region" description="Helical" evidence="2">
    <location>
        <begin position="91"/>
        <end position="112"/>
    </location>
</feature>
<feature type="domain" description="Putative zinc-finger" evidence="3">
    <location>
        <begin position="3"/>
        <end position="36"/>
    </location>
</feature>
<dbReference type="InterPro" id="IPR016024">
    <property type="entry name" value="ARM-type_fold"/>
</dbReference>
<keyword evidence="2 4" id="KW-0812">Transmembrane</keyword>
<reference evidence="4 5" key="1">
    <citation type="submission" date="2015-11" db="EMBL/GenBank/DDBJ databases">
        <title>Description and complete genome sequence of a novel strain predominating in hypersaline microbial mats and representing a new family of the Bacteriodetes phylum.</title>
        <authorList>
            <person name="Spring S."/>
            <person name="Bunk B."/>
            <person name="Sproer C."/>
            <person name="Klenk H.-P."/>
        </authorList>
    </citation>
    <scope>NUCLEOTIDE SEQUENCE [LARGE SCALE GENOMIC DNA]</scope>
    <source>
        <strain evidence="4 5">L21-Spi-D4</strain>
    </source>
</reference>
<dbReference type="Gene3D" id="1.25.10.10">
    <property type="entry name" value="Leucine-rich Repeat Variant"/>
    <property type="match status" value="1"/>
</dbReference>
<evidence type="ECO:0000256" key="1">
    <source>
        <dbReference type="SAM" id="Coils"/>
    </source>
</evidence>
<dbReference type="OrthoDB" id="662215at2"/>
<keyword evidence="5" id="KW-1185">Reference proteome</keyword>
<protein>
    <submittedName>
        <fullName evidence="4">Putative transmembrane transcriptional regulator (Anti-sigma factor)</fullName>
    </submittedName>
</protein>
<evidence type="ECO:0000313" key="4">
    <source>
        <dbReference type="EMBL" id="ALO15663.1"/>
    </source>
</evidence>
<keyword evidence="1" id="KW-0175">Coiled coil</keyword>
<accession>A0A0S2I014</accession>
<dbReference type="RefSeq" id="WP_057953102.1">
    <property type="nucleotide sequence ID" value="NZ_CP013118.1"/>
</dbReference>
<evidence type="ECO:0000313" key="5">
    <source>
        <dbReference type="Proteomes" id="UP000064893"/>
    </source>
</evidence>
<gene>
    <name evidence="4" type="ORF">L21SP5_02024</name>
</gene>
<feature type="coiled-coil region" evidence="1">
    <location>
        <begin position="115"/>
        <end position="142"/>
    </location>
</feature>
<keyword evidence="2" id="KW-0472">Membrane</keyword>
<dbReference type="InterPro" id="IPR041916">
    <property type="entry name" value="Anti_sigma_zinc_sf"/>
</dbReference>
<dbReference type="KEGG" id="blq:L21SP5_02024"/>
<dbReference type="Proteomes" id="UP000064893">
    <property type="component" value="Chromosome"/>
</dbReference>